<name>A0A935ISW0_9MICO</name>
<reference evidence="2 4" key="1">
    <citation type="submission" date="2020-10" db="EMBL/GenBank/DDBJ databases">
        <title>Connecting structure to function with the recovery of over 1000 high-quality activated sludge metagenome-assembled genomes encoding full-length rRNA genes using long-read sequencing.</title>
        <authorList>
            <person name="Singleton C.M."/>
            <person name="Petriglieri F."/>
            <person name="Kristensen J.M."/>
            <person name="Kirkegaard R.H."/>
            <person name="Michaelsen T.Y."/>
            <person name="Andersen M.H."/>
            <person name="Karst S.M."/>
            <person name="Dueholm M.S."/>
            <person name="Nielsen P.H."/>
            <person name="Albertsen M."/>
        </authorList>
    </citation>
    <scope>NUCLEOTIDE SEQUENCE [LARGE SCALE GENOMIC DNA]</scope>
    <source>
        <strain evidence="2">Ega_18-Q3-R5-49_MAXAC.001</strain>
        <strain evidence="3">Ribe_18-Q3-R11-54_MAXAC.001</strain>
    </source>
</reference>
<dbReference type="Proteomes" id="UP000886632">
    <property type="component" value="Unassembled WGS sequence"/>
</dbReference>
<dbReference type="Gene3D" id="2.60.120.260">
    <property type="entry name" value="Galactose-binding domain-like"/>
    <property type="match status" value="1"/>
</dbReference>
<dbReference type="Gene3D" id="3.30.200.20">
    <property type="entry name" value="Phosphorylase Kinase, domain 1"/>
    <property type="match status" value="1"/>
</dbReference>
<dbReference type="Gene3D" id="1.10.510.10">
    <property type="entry name" value="Transferase(Phosphotransferase) domain 1"/>
    <property type="match status" value="1"/>
</dbReference>
<sequence length="742" mass="72835">MQHVGPGTLIGDRYAVSHRLQQHPRWERWAAHDTTLGRDVVILTFAGGTPAAAAAVDAARRAAAVTEPRLVRVLDIVTPPTTDAQVPSSPSGSPSEAAGGSAGGPASAAIVCAIIEEPVERSRSLTRILEQGGLPADEARRITGEAAMALDAAAARGLRHIVLTPRNVLLLPDGSVRVRGVAVEAALLGLEDTPADVGARLDATALVSIGYAALTGRWPLGGADSGLPRAPVVGGTVVAADELGADACSDLQRLARATFVEHAGPSTSADVLAGLRPWPKGPTVDLWGDRRPPAVPSATEGQGAGPRAGQGAVAGGGTAAGAGPAAPSLVQPDSPAAQPFSSQQQPSSSAGGGATAEGVSLATGAGGAAGGAGATSAAATAAAVSAAMAKGARGVGSALGAAGTAASQAASRLGGRARHTVERLSTRPEPATDEGIASAPAAPGAGAPEASSAQPPGSPGSGTPTAPGPSAPRVAPGAPRVVAPRTLRAPDLIREDATLASVLAPVDSPLEDAVPLVPITGELGRDESRLALAIVAGLVVLLAVLGIWGLPKLTSGGTTGGSVTTARVTRTATVTSSAGATGAGATAGDGPAVVASLTPVAIIGAATFDASAGQVASSSAPRGYDGNAATMWRSKWYSNEKFGGLKVPGIGYIVDLGQQTEVRRVTVTLPAPQDITVYVANRASLDGATAIGSSTGQSGQLVFDAPAGPVSSGQLVIVFVTKLGPDGAGNFRAQVSEVAVSR</sequence>
<feature type="compositionally biased region" description="Low complexity" evidence="1">
    <location>
        <begin position="321"/>
        <end position="349"/>
    </location>
</feature>
<gene>
    <name evidence="2" type="ORF">IPI13_15030</name>
    <name evidence="3" type="ORF">IPP00_03835</name>
</gene>
<feature type="compositionally biased region" description="Gly residues" evidence="1">
    <location>
        <begin position="302"/>
        <end position="320"/>
    </location>
</feature>
<evidence type="ECO:0000256" key="1">
    <source>
        <dbReference type="SAM" id="MobiDB-lite"/>
    </source>
</evidence>
<dbReference type="EMBL" id="JADKGK010000009">
    <property type="protein sequence ID" value="MBL0003138.1"/>
    <property type="molecule type" value="Genomic_DNA"/>
</dbReference>
<feature type="region of interest" description="Disordered" evidence="1">
    <location>
        <begin position="410"/>
        <end position="483"/>
    </location>
</feature>
<evidence type="ECO:0000313" key="3">
    <source>
        <dbReference type="EMBL" id="MBL0003138.1"/>
    </source>
</evidence>
<dbReference type="SUPFAM" id="SSF49785">
    <property type="entry name" value="Galactose-binding domain-like"/>
    <property type="match status" value="1"/>
</dbReference>
<protein>
    <submittedName>
        <fullName evidence="2">Uncharacterized protein</fullName>
    </submittedName>
</protein>
<feature type="region of interest" description="Disordered" evidence="1">
    <location>
        <begin position="77"/>
        <end position="102"/>
    </location>
</feature>
<evidence type="ECO:0000313" key="2">
    <source>
        <dbReference type="EMBL" id="MBK7274416.1"/>
    </source>
</evidence>
<feature type="compositionally biased region" description="Low complexity" evidence="1">
    <location>
        <begin position="437"/>
        <end position="465"/>
    </location>
</feature>
<organism evidence="2 4">
    <name type="scientific">Candidatus Phosphoribacter hodrii</name>
    <dbReference type="NCBI Taxonomy" id="2953743"/>
    <lineage>
        <taxon>Bacteria</taxon>
        <taxon>Bacillati</taxon>
        <taxon>Actinomycetota</taxon>
        <taxon>Actinomycetes</taxon>
        <taxon>Micrococcales</taxon>
        <taxon>Dermatophilaceae</taxon>
        <taxon>Candidatus Phosphoribacter</taxon>
    </lineage>
</organism>
<dbReference type="InterPro" id="IPR008979">
    <property type="entry name" value="Galactose-bd-like_sf"/>
</dbReference>
<evidence type="ECO:0000313" key="4">
    <source>
        <dbReference type="Proteomes" id="UP000726105"/>
    </source>
</evidence>
<dbReference type="EMBL" id="JADJIB010000005">
    <property type="protein sequence ID" value="MBK7274416.1"/>
    <property type="molecule type" value="Genomic_DNA"/>
</dbReference>
<comment type="caution">
    <text evidence="2">The sequence shown here is derived from an EMBL/GenBank/DDBJ whole genome shotgun (WGS) entry which is preliminary data.</text>
</comment>
<proteinExistence type="predicted"/>
<dbReference type="Proteomes" id="UP000726105">
    <property type="component" value="Unassembled WGS sequence"/>
</dbReference>
<feature type="region of interest" description="Disordered" evidence="1">
    <location>
        <begin position="282"/>
        <end position="356"/>
    </location>
</feature>
<accession>A0A935ISW0</accession>
<dbReference type="AlphaFoldDB" id="A0A935ISW0"/>
<feature type="compositionally biased region" description="Low complexity" evidence="1">
    <location>
        <begin position="87"/>
        <end position="102"/>
    </location>
</feature>